<reference evidence="1 2" key="1">
    <citation type="journal article" date="2023" name="Plants (Basel)">
        <title>Bridging the Gap: Combining Genomics and Transcriptomics Approaches to Understand Stylosanthes scabra, an Orphan Legume from the Brazilian Caatinga.</title>
        <authorList>
            <person name="Ferreira-Neto J.R.C."/>
            <person name="da Silva M.D."/>
            <person name="Binneck E."/>
            <person name="de Melo N.F."/>
            <person name="da Silva R.H."/>
            <person name="de Melo A.L.T.M."/>
            <person name="Pandolfi V."/>
            <person name="Bustamante F.O."/>
            <person name="Brasileiro-Vidal A.C."/>
            <person name="Benko-Iseppon A.M."/>
        </authorList>
    </citation>
    <scope>NUCLEOTIDE SEQUENCE [LARGE SCALE GENOMIC DNA]</scope>
    <source>
        <tissue evidence="1">Leaves</tissue>
    </source>
</reference>
<sequence>MTFLLLACDSKSSWLNSFRKRYSSKTEMGAEDEAIRVDESRLPTPNLNDCLSPSNVKSEIWRKKGAVCGVYVVGAEVQKGVRRGGGLVLYRAPRLGVAVFAPAFGLGKGGRLGVEVAHLGVGHF</sequence>
<comment type="caution">
    <text evidence="1">The sequence shown here is derived from an EMBL/GenBank/DDBJ whole genome shotgun (WGS) entry which is preliminary data.</text>
</comment>
<keyword evidence="2" id="KW-1185">Reference proteome</keyword>
<dbReference type="Proteomes" id="UP001341840">
    <property type="component" value="Unassembled WGS sequence"/>
</dbReference>
<dbReference type="EMBL" id="JASCZI010063111">
    <property type="protein sequence ID" value="MED6141073.1"/>
    <property type="molecule type" value="Genomic_DNA"/>
</dbReference>
<evidence type="ECO:0000313" key="1">
    <source>
        <dbReference type="EMBL" id="MED6141073.1"/>
    </source>
</evidence>
<protein>
    <submittedName>
        <fullName evidence="1">Uncharacterized protein</fullName>
    </submittedName>
</protein>
<evidence type="ECO:0000313" key="2">
    <source>
        <dbReference type="Proteomes" id="UP001341840"/>
    </source>
</evidence>
<name>A0ABU6SZB6_9FABA</name>
<feature type="non-terminal residue" evidence="1">
    <location>
        <position position="124"/>
    </location>
</feature>
<organism evidence="1 2">
    <name type="scientific">Stylosanthes scabra</name>
    <dbReference type="NCBI Taxonomy" id="79078"/>
    <lineage>
        <taxon>Eukaryota</taxon>
        <taxon>Viridiplantae</taxon>
        <taxon>Streptophyta</taxon>
        <taxon>Embryophyta</taxon>
        <taxon>Tracheophyta</taxon>
        <taxon>Spermatophyta</taxon>
        <taxon>Magnoliopsida</taxon>
        <taxon>eudicotyledons</taxon>
        <taxon>Gunneridae</taxon>
        <taxon>Pentapetalae</taxon>
        <taxon>rosids</taxon>
        <taxon>fabids</taxon>
        <taxon>Fabales</taxon>
        <taxon>Fabaceae</taxon>
        <taxon>Papilionoideae</taxon>
        <taxon>50 kb inversion clade</taxon>
        <taxon>dalbergioids sensu lato</taxon>
        <taxon>Dalbergieae</taxon>
        <taxon>Pterocarpus clade</taxon>
        <taxon>Stylosanthes</taxon>
    </lineage>
</organism>
<accession>A0ABU6SZB6</accession>
<gene>
    <name evidence="1" type="ORF">PIB30_099685</name>
</gene>
<proteinExistence type="predicted"/>